<dbReference type="SMART" id="SM00320">
    <property type="entry name" value="WD40"/>
    <property type="match status" value="4"/>
</dbReference>
<feature type="repeat" description="WD" evidence="3">
    <location>
        <begin position="270"/>
        <end position="311"/>
    </location>
</feature>
<dbReference type="InterPro" id="IPR036322">
    <property type="entry name" value="WD40_repeat_dom_sf"/>
</dbReference>
<dbReference type="RefSeq" id="XP_019015515.1">
    <property type="nucleotide sequence ID" value="XM_019161945.1"/>
</dbReference>
<dbReference type="SUPFAM" id="SSF50978">
    <property type="entry name" value="WD40 repeat-like"/>
    <property type="match status" value="1"/>
</dbReference>
<dbReference type="GO" id="GO:0055087">
    <property type="term" value="C:Ski complex"/>
    <property type="evidence" value="ECO:0007669"/>
    <property type="project" value="EnsemblFungi"/>
</dbReference>
<evidence type="ECO:0000256" key="3">
    <source>
        <dbReference type="PROSITE-ProRule" id="PRU00221"/>
    </source>
</evidence>
<dbReference type="PROSITE" id="PS00678">
    <property type="entry name" value="WD_REPEATS_1"/>
    <property type="match status" value="1"/>
</dbReference>
<reference evidence="4 5" key="1">
    <citation type="journal article" date="2016" name="Proc. Natl. Acad. Sci. U.S.A.">
        <title>Comparative genomics of biotechnologically important yeasts.</title>
        <authorList>
            <person name="Riley R."/>
            <person name="Haridas S."/>
            <person name="Wolfe K.H."/>
            <person name="Lopes M.R."/>
            <person name="Hittinger C.T."/>
            <person name="Goeker M."/>
            <person name="Salamov A.A."/>
            <person name="Wisecaver J.H."/>
            <person name="Long T.M."/>
            <person name="Calvey C.H."/>
            <person name="Aerts A.L."/>
            <person name="Barry K.W."/>
            <person name="Choi C."/>
            <person name="Clum A."/>
            <person name="Coughlan A.Y."/>
            <person name="Deshpande S."/>
            <person name="Douglass A.P."/>
            <person name="Hanson S.J."/>
            <person name="Klenk H.-P."/>
            <person name="LaButti K.M."/>
            <person name="Lapidus A."/>
            <person name="Lindquist E.A."/>
            <person name="Lipzen A.M."/>
            <person name="Meier-Kolthoff J.P."/>
            <person name="Ohm R.A."/>
            <person name="Otillar R.P."/>
            <person name="Pangilinan J.L."/>
            <person name="Peng Y."/>
            <person name="Rokas A."/>
            <person name="Rosa C.A."/>
            <person name="Scheuner C."/>
            <person name="Sibirny A.A."/>
            <person name="Slot J.C."/>
            <person name="Stielow J.B."/>
            <person name="Sun H."/>
            <person name="Kurtzman C.P."/>
            <person name="Blackwell M."/>
            <person name="Grigoriev I.V."/>
            <person name="Jeffries T.W."/>
        </authorList>
    </citation>
    <scope>NUCLEOTIDE SEQUENCE [LARGE SCALE GENOMIC DNA]</scope>
    <source>
        <strain evidence="4 5">NRRL Y-2026</strain>
    </source>
</reference>
<dbReference type="Proteomes" id="UP000094455">
    <property type="component" value="Unassembled WGS sequence"/>
</dbReference>
<dbReference type="InterPro" id="IPR001680">
    <property type="entry name" value="WD40_rpt"/>
</dbReference>
<dbReference type="Pfam" id="PF00400">
    <property type="entry name" value="WD40"/>
    <property type="match status" value="2"/>
</dbReference>
<keyword evidence="5" id="KW-1185">Reference proteome</keyword>
<evidence type="ECO:0000256" key="2">
    <source>
        <dbReference type="ARBA" id="ARBA00022737"/>
    </source>
</evidence>
<dbReference type="GO" id="GO:0000228">
    <property type="term" value="C:nuclear chromosome"/>
    <property type="evidence" value="ECO:0007669"/>
    <property type="project" value="EnsemblFungi"/>
</dbReference>
<keyword evidence="1 3" id="KW-0853">WD repeat</keyword>
<protein>
    <submittedName>
        <fullName evidence="4">Uncharacterized protein</fullName>
    </submittedName>
</protein>
<dbReference type="PANTHER" id="PTHR44090:SF1">
    <property type="entry name" value="SUPERKILLER COMPLEX PROTEIN 8"/>
    <property type="match status" value="1"/>
</dbReference>
<dbReference type="AlphaFoldDB" id="A0A1E3NE60"/>
<proteinExistence type="predicted"/>
<gene>
    <name evidence="4" type="ORF">PICMEDRAFT_18313</name>
</gene>
<dbReference type="PROSITE" id="PS50082">
    <property type="entry name" value="WD_REPEATS_2"/>
    <property type="match status" value="1"/>
</dbReference>
<dbReference type="InterPro" id="IPR019775">
    <property type="entry name" value="WD40_repeat_CS"/>
</dbReference>
<accession>A0A1E3NE60</accession>
<name>A0A1E3NE60_9ASCO</name>
<dbReference type="STRING" id="763406.A0A1E3NE60"/>
<dbReference type="InterPro" id="IPR015943">
    <property type="entry name" value="WD40/YVTN_repeat-like_dom_sf"/>
</dbReference>
<evidence type="ECO:0000313" key="4">
    <source>
        <dbReference type="EMBL" id="ODQ44402.1"/>
    </source>
</evidence>
<sequence length="373" mass="41656">MSTPYISTAIVGSAHTSDILGVCVADRFTITCSSDGYLKLWKNDSSDRTLHLEKLVDKIGLHHVEIFQDAFEMKKFLVIATVSFSGRAYLFSYNFETNELIDLKFNPQDSGLKKKASFWCPIFDSTKDSNIFACTTVSGKTEIFDVNFEEGLSFSYRGELYANDSSFATCICSDIENNKIVVGHQNGNTYLYDFKQLLLSFNFESYGLKNSQKSLNIVRSIKFSPHGSEFLAVSIDSGPFGTISLYDVKYGEYLGSFTISTHSSNVGVGNFAHSKWCLSIDFNQEGNHLVSCGLDNLVRIWDVESRTCVTMLKLNPTDLDDEEVDKLNDLDTSSCACIKYVAKGIFKEDGNNDGLVVVGFDRSIRWYREAGGL</sequence>
<dbReference type="GO" id="GO:0065004">
    <property type="term" value="P:protein-DNA complex assembly"/>
    <property type="evidence" value="ECO:0007669"/>
    <property type="project" value="EnsemblFungi"/>
</dbReference>
<dbReference type="PANTHER" id="PTHR44090">
    <property type="entry name" value="WD REPEAT-CONTAINING PROTEIN 61"/>
    <property type="match status" value="1"/>
</dbReference>
<dbReference type="InterPro" id="IPR051510">
    <property type="entry name" value="SKI8"/>
</dbReference>
<evidence type="ECO:0000313" key="5">
    <source>
        <dbReference type="Proteomes" id="UP000094455"/>
    </source>
</evidence>
<evidence type="ECO:0000256" key="1">
    <source>
        <dbReference type="ARBA" id="ARBA00022574"/>
    </source>
</evidence>
<dbReference type="GO" id="GO:0070481">
    <property type="term" value="P:nuclear-transcribed mRNA catabolic process, non-stop decay"/>
    <property type="evidence" value="ECO:0007669"/>
    <property type="project" value="EnsemblFungi"/>
</dbReference>
<dbReference type="GeneID" id="30178632"/>
<dbReference type="GO" id="GO:0070478">
    <property type="term" value="P:nuclear-transcribed mRNA catabolic process, 3'-5' exonucleolytic nonsense-mediated decay"/>
    <property type="evidence" value="ECO:0007669"/>
    <property type="project" value="EnsemblFungi"/>
</dbReference>
<keyword evidence="2" id="KW-0677">Repeat</keyword>
<dbReference type="GO" id="GO:0007131">
    <property type="term" value="P:reciprocal meiotic recombination"/>
    <property type="evidence" value="ECO:0007669"/>
    <property type="project" value="EnsemblFungi"/>
</dbReference>
<organism evidence="4 5">
    <name type="scientific">Pichia membranifaciens NRRL Y-2026</name>
    <dbReference type="NCBI Taxonomy" id="763406"/>
    <lineage>
        <taxon>Eukaryota</taxon>
        <taxon>Fungi</taxon>
        <taxon>Dikarya</taxon>
        <taxon>Ascomycota</taxon>
        <taxon>Saccharomycotina</taxon>
        <taxon>Pichiomycetes</taxon>
        <taxon>Pichiales</taxon>
        <taxon>Pichiaceae</taxon>
        <taxon>Pichia</taxon>
    </lineage>
</organism>
<dbReference type="PROSITE" id="PS50294">
    <property type="entry name" value="WD_REPEATS_REGION"/>
    <property type="match status" value="1"/>
</dbReference>
<dbReference type="OrthoDB" id="10251741at2759"/>
<dbReference type="EMBL" id="KV454007">
    <property type="protein sequence ID" value="ODQ44402.1"/>
    <property type="molecule type" value="Genomic_DNA"/>
</dbReference>
<dbReference type="Gene3D" id="2.130.10.10">
    <property type="entry name" value="YVTN repeat-like/Quinoprotein amine dehydrogenase"/>
    <property type="match status" value="1"/>
</dbReference>